<organism evidence="1">
    <name type="scientific">Mytilinidion resinicola</name>
    <dbReference type="NCBI Taxonomy" id="574789"/>
    <lineage>
        <taxon>Eukaryota</taxon>
        <taxon>Fungi</taxon>
        <taxon>Dikarya</taxon>
        <taxon>Ascomycota</taxon>
        <taxon>Pezizomycotina</taxon>
        <taxon>Dothideomycetes</taxon>
        <taxon>Pleosporomycetidae</taxon>
        <taxon>Mytilinidiales</taxon>
        <taxon>Mytilinidiaceae</taxon>
        <taxon>Mytilinidion</taxon>
    </lineage>
</organism>
<sequence length="245" mass="27916">MEYPSLNMTDDTHLINAKTPICYVLIGLPRYLDKDGVGTDLSQKRKLCGLGPNREHEWLGVVEVQMPHRNTMQASRQRMLLQTFRSPELLEARLARPVVADTPIDENFAMTDLDKEQRDRDRVASGGTQHLRGWGVLEQFEKTLVCYRCGEQPGNWADFLDEGTLVTAYEGNEYTFIPELPVSAKGNQFKRDGPSPVDLLAEEVVDLEIRHHMFLLYGYLMPETQVRKYTVQKSGGRDPKMARGC</sequence>
<evidence type="ECO:0000313" key="1">
    <source>
        <dbReference type="EMBL" id="KAF2802526.1"/>
    </source>
</evidence>
<dbReference type="EMBL" id="MU003723">
    <property type="protein sequence ID" value="KAF2802526.1"/>
    <property type="molecule type" value="Genomic_DNA"/>
</dbReference>
<proteinExistence type="predicted"/>
<protein>
    <submittedName>
        <fullName evidence="1 3">Uncharacterized protein</fullName>
    </submittedName>
</protein>
<reference evidence="3" key="2">
    <citation type="submission" date="2020-04" db="EMBL/GenBank/DDBJ databases">
        <authorList>
            <consortium name="NCBI Genome Project"/>
        </authorList>
    </citation>
    <scope>NUCLEOTIDE SEQUENCE</scope>
    <source>
        <strain evidence="3">CBS 304.34</strain>
    </source>
</reference>
<dbReference type="RefSeq" id="XP_033569490.1">
    <property type="nucleotide sequence ID" value="XM_033713293.1"/>
</dbReference>
<evidence type="ECO:0000313" key="3">
    <source>
        <dbReference type="RefSeq" id="XP_033569490.1"/>
    </source>
</evidence>
<dbReference type="AlphaFoldDB" id="A0A6A6Y136"/>
<evidence type="ECO:0000313" key="2">
    <source>
        <dbReference type="Proteomes" id="UP000504636"/>
    </source>
</evidence>
<keyword evidence="2" id="KW-1185">Reference proteome</keyword>
<gene>
    <name evidence="1 3" type="ORF">BDZ99DRAFT_206279</name>
</gene>
<reference evidence="3" key="3">
    <citation type="submission" date="2025-04" db="UniProtKB">
        <authorList>
            <consortium name="RefSeq"/>
        </authorList>
    </citation>
    <scope>IDENTIFICATION</scope>
    <source>
        <strain evidence="3">CBS 304.34</strain>
    </source>
</reference>
<reference evidence="1 3" key="1">
    <citation type="journal article" date="2020" name="Stud. Mycol.">
        <title>101 Dothideomycetes genomes: a test case for predicting lifestyles and emergence of pathogens.</title>
        <authorList>
            <person name="Haridas S."/>
            <person name="Albert R."/>
            <person name="Binder M."/>
            <person name="Bloem J."/>
            <person name="Labutti K."/>
            <person name="Salamov A."/>
            <person name="Andreopoulos B."/>
            <person name="Baker S."/>
            <person name="Barry K."/>
            <person name="Bills G."/>
            <person name="Bluhm B."/>
            <person name="Cannon C."/>
            <person name="Castanera R."/>
            <person name="Culley D."/>
            <person name="Daum C."/>
            <person name="Ezra D."/>
            <person name="Gonzalez J."/>
            <person name="Henrissat B."/>
            <person name="Kuo A."/>
            <person name="Liang C."/>
            <person name="Lipzen A."/>
            <person name="Lutzoni F."/>
            <person name="Magnuson J."/>
            <person name="Mondo S."/>
            <person name="Nolan M."/>
            <person name="Ohm R."/>
            <person name="Pangilinan J."/>
            <person name="Park H.-J."/>
            <person name="Ramirez L."/>
            <person name="Alfaro M."/>
            <person name="Sun H."/>
            <person name="Tritt A."/>
            <person name="Yoshinaga Y."/>
            <person name="Zwiers L.-H."/>
            <person name="Turgeon B."/>
            <person name="Goodwin S."/>
            <person name="Spatafora J."/>
            <person name="Crous P."/>
            <person name="Grigoriev I."/>
        </authorList>
    </citation>
    <scope>NUCLEOTIDE SEQUENCE</scope>
    <source>
        <strain evidence="1 3">CBS 304.34</strain>
    </source>
</reference>
<dbReference type="GeneID" id="54454186"/>
<dbReference type="Proteomes" id="UP000504636">
    <property type="component" value="Unplaced"/>
</dbReference>
<accession>A0A6A6Y136</accession>
<name>A0A6A6Y136_9PEZI</name>